<keyword evidence="3" id="KW-0720">Serine protease</keyword>
<dbReference type="PANTHER" id="PTHR24276:SF98">
    <property type="entry name" value="FI18310P1-RELATED"/>
    <property type="match status" value="1"/>
</dbReference>
<dbReference type="InterPro" id="IPR043504">
    <property type="entry name" value="Peptidase_S1_PA_chymotrypsin"/>
</dbReference>
<accession>A0A8K0GK11</accession>
<evidence type="ECO:0000256" key="4">
    <source>
        <dbReference type="ARBA" id="ARBA00023157"/>
    </source>
</evidence>
<evidence type="ECO:0000256" key="2">
    <source>
        <dbReference type="ARBA" id="ARBA00022801"/>
    </source>
</evidence>
<dbReference type="InterPro" id="IPR009003">
    <property type="entry name" value="Peptidase_S1_PA"/>
</dbReference>
<evidence type="ECO:0000259" key="5">
    <source>
        <dbReference type="PROSITE" id="PS50240"/>
    </source>
</evidence>
<dbReference type="SUPFAM" id="SSF50494">
    <property type="entry name" value="Trypsin-like serine proteases"/>
    <property type="match status" value="1"/>
</dbReference>
<dbReference type="InterPro" id="IPR001254">
    <property type="entry name" value="Trypsin_dom"/>
</dbReference>
<keyword evidence="7" id="KW-1185">Reference proteome</keyword>
<evidence type="ECO:0000256" key="1">
    <source>
        <dbReference type="ARBA" id="ARBA00022670"/>
    </source>
</evidence>
<feature type="domain" description="Peptidase S1" evidence="5">
    <location>
        <begin position="1"/>
        <end position="93"/>
    </location>
</feature>
<dbReference type="OrthoDB" id="6380398at2759"/>
<dbReference type="Proteomes" id="UP000801492">
    <property type="component" value="Unassembled WGS sequence"/>
</dbReference>
<keyword evidence="4" id="KW-1015">Disulfide bond</keyword>
<proteinExistence type="predicted"/>
<dbReference type="PROSITE" id="PS00135">
    <property type="entry name" value="TRYPSIN_SER"/>
    <property type="match status" value="1"/>
</dbReference>
<dbReference type="GO" id="GO:0006508">
    <property type="term" value="P:proteolysis"/>
    <property type="evidence" value="ECO:0007669"/>
    <property type="project" value="UniProtKB-KW"/>
</dbReference>
<dbReference type="InterPro" id="IPR050430">
    <property type="entry name" value="Peptidase_S1"/>
</dbReference>
<keyword evidence="2" id="KW-0378">Hydrolase</keyword>
<organism evidence="6 7">
    <name type="scientific">Ignelater luminosus</name>
    <name type="common">Cucubano</name>
    <name type="synonym">Pyrophorus luminosus</name>
    <dbReference type="NCBI Taxonomy" id="2038154"/>
    <lineage>
        <taxon>Eukaryota</taxon>
        <taxon>Metazoa</taxon>
        <taxon>Ecdysozoa</taxon>
        <taxon>Arthropoda</taxon>
        <taxon>Hexapoda</taxon>
        <taxon>Insecta</taxon>
        <taxon>Pterygota</taxon>
        <taxon>Neoptera</taxon>
        <taxon>Endopterygota</taxon>
        <taxon>Coleoptera</taxon>
        <taxon>Polyphaga</taxon>
        <taxon>Elateriformia</taxon>
        <taxon>Elateroidea</taxon>
        <taxon>Elateridae</taxon>
        <taxon>Agrypninae</taxon>
        <taxon>Pyrophorini</taxon>
        <taxon>Ignelater</taxon>
    </lineage>
</organism>
<dbReference type="PROSITE" id="PS50240">
    <property type="entry name" value="TRYPSIN_DOM"/>
    <property type="match status" value="1"/>
</dbReference>
<comment type="caution">
    <text evidence="6">The sequence shown here is derived from an EMBL/GenBank/DDBJ whole genome shotgun (WGS) entry which is preliminary data.</text>
</comment>
<dbReference type="InterPro" id="IPR033116">
    <property type="entry name" value="TRYPSIN_SER"/>
</dbReference>
<reference evidence="6" key="1">
    <citation type="submission" date="2019-08" db="EMBL/GenBank/DDBJ databases">
        <title>The genome of the North American firefly Photinus pyralis.</title>
        <authorList>
            <consortium name="Photinus pyralis genome working group"/>
            <person name="Fallon T.R."/>
            <person name="Sander Lower S.E."/>
            <person name="Weng J.-K."/>
        </authorList>
    </citation>
    <scope>NUCLEOTIDE SEQUENCE</scope>
    <source>
        <strain evidence="6">TRF0915ILg1</strain>
        <tissue evidence="6">Whole body</tissue>
    </source>
</reference>
<gene>
    <name evidence="6" type="ORF">ILUMI_01680</name>
</gene>
<evidence type="ECO:0000313" key="6">
    <source>
        <dbReference type="EMBL" id="KAF2904497.1"/>
    </source>
</evidence>
<dbReference type="Gene3D" id="2.40.10.10">
    <property type="entry name" value="Trypsin-like serine proteases"/>
    <property type="match status" value="1"/>
</dbReference>
<evidence type="ECO:0000313" key="7">
    <source>
        <dbReference type="Proteomes" id="UP000801492"/>
    </source>
</evidence>
<name>A0A8K0GK11_IGNLU</name>
<dbReference type="EMBL" id="VTPC01000755">
    <property type="protein sequence ID" value="KAF2904497.1"/>
    <property type="molecule type" value="Genomic_DNA"/>
</dbReference>
<dbReference type="Pfam" id="PF00089">
    <property type="entry name" value="Trypsin"/>
    <property type="match status" value="1"/>
</dbReference>
<dbReference type="GO" id="GO:0004252">
    <property type="term" value="F:serine-type endopeptidase activity"/>
    <property type="evidence" value="ECO:0007669"/>
    <property type="project" value="InterPro"/>
</dbReference>
<keyword evidence="1" id="KW-0645">Protease</keyword>
<protein>
    <recommendedName>
        <fullName evidence="5">Peptidase S1 domain-containing protein</fullName>
    </recommendedName>
</protein>
<evidence type="ECO:0000256" key="3">
    <source>
        <dbReference type="ARBA" id="ARBA00022825"/>
    </source>
</evidence>
<dbReference type="AlphaFoldDB" id="A0A8K0GK11"/>
<sequence>MDMKANRLRYAEVKLIKEDVCAWKYSSKPDRMICAAATGKDSCTGDSGGPLVQNNILIGIASHHSKAVCGDISIPGIYTKVSFFNAWITNNTKNKKKNRRSKH</sequence>
<dbReference type="PANTHER" id="PTHR24276">
    <property type="entry name" value="POLYSERASE-RELATED"/>
    <property type="match status" value="1"/>
</dbReference>